<proteinExistence type="inferred from homology"/>
<dbReference type="InterPro" id="IPR017871">
    <property type="entry name" value="ABC_transporter-like_CS"/>
</dbReference>
<dbReference type="InterPro" id="IPR027417">
    <property type="entry name" value="P-loop_NTPase"/>
</dbReference>
<dbReference type="CDD" id="cd03215">
    <property type="entry name" value="ABC_Carb_Monos_II"/>
    <property type="match status" value="1"/>
</dbReference>
<dbReference type="SMART" id="SM00382">
    <property type="entry name" value="AAA"/>
    <property type="match status" value="1"/>
</dbReference>
<dbReference type="EMBL" id="BKAJ01000040">
    <property type="protein sequence ID" value="GEP55589.1"/>
    <property type="molecule type" value="Genomic_DNA"/>
</dbReference>
<dbReference type="GO" id="GO:0016887">
    <property type="term" value="F:ATP hydrolysis activity"/>
    <property type="evidence" value="ECO:0007669"/>
    <property type="project" value="InterPro"/>
</dbReference>
<dbReference type="Proteomes" id="UP000321058">
    <property type="component" value="Unassembled WGS sequence"/>
</dbReference>
<evidence type="ECO:0000313" key="6">
    <source>
        <dbReference type="Proteomes" id="UP000321058"/>
    </source>
</evidence>
<keyword evidence="3" id="KW-0067">ATP-binding</keyword>
<dbReference type="RefSeq" id="WP_147149700.1">
    <property type="nucleotide sequence ID" value="NZ_BKAJ01000040.1"/>
</dbReference>
<keyword evidence="6" id="KW-1185">Reference proteome</keyword>
<evidence type="ECO:0000313" key="5">
    <source>
        <dbReference type="EMBL" id="GEP55589.1"/>
    </source>
</evidence>
<name>A0A512N9D4_9HYPH</name>
<dbReference type="CDD" id="cd03216">
    <property type="entry name" value="ABC_Carb_Monos_I"/>
    <property type="match status" value="1"/>
</dbReference>
<evidence type="ECO:0000259" key="4">
    <source>
        <dbReference type="PROSITE" id="PS50893"/>
    </source>
</evidence>
<dbReference type="SUPFAM" id="SSF52540">
    <property type="entry name" value="P-loop containing nucleoside triphosphate hydrolases"/>
    <property type="match status" value="2"/>
</dbReference>
<dbReference type="InterPro" id="IPR003439">
    <property type="entry name" value="ABC_transporter-like_ATP-bd"/>
</dbReference>
<sequence>MTSSTGSLLSLENLGKRFGSLQALEGVSLDVRPGSVQCLLGENGAGKSTLCNLIFGVYEPTVGSMTFDGAAWAPESPAVALERGIAMVHQHFSLVPRMTVVENLMLGQVKGVLKRHEFGARIRDIAESFGFTLDPDSVVGELSVGERQRAEIVKCLMRDPKLLVLDEPTAVLPPGEIGALLDICRRVADSGRAVILVTHKLAEIAKVADRVAVLRTGRLVADESMQDADMGELVHAMVGRELKPLDVALADDGEAPAASRPLVTPPKLALVCDGLTVHDRHGAVRLDNFTLEIKPGEIVGLAGVEGNGQSELGMVLAGLLRPTEGHFFIGGNDLTHAGAAAVTAAGGGIVPEDRHAVACVTAMSVAENMFLNKLDRFTRFGLLQRRTLNAAAQMQMREFDVRAASPEVAFSGLSGGNQQKAVLARELTLDPLVALVAAQPTRGLDVSAVEAVYRQIRAAARRGVGVLLISSELDELIAVADRITVLYRGRLVGERPAEMSERGAIGALMSGQVA</sequence>
<organism evidence="5 6">
    <name type="scientific">Reyranella soli</name>
    <dbReference type="NCBI Taxonomy" id="1230389"/>
    <lineage>
        <taxon>Bacteria</taxon>
        <taxon>Pseudomonadati</taxon>
        <taxon>Pseudomonadota</taxon>
        <taxon>Alphaproteobacteria</taxon>
        <taxon>Hyphomicrobiales</taxon>
        <taxon>Reyranellaceae</taxon>
        <taxon>Reyranella</taxon>
    </lineage>
</organism>
<evidence type="ECO:0000256" key="2">
    <source>
        <dbReference type="ARBA" id="ARBA00022741"/>
    </source>
</evidence>
<comment type="similarity">
    <text evidence="1">Belongs to the ABC transporter superfamily.</text>
</comment>
<accession>A0A512N9D4</accession>
<dbReference type="AlphaFoldDB" id="A0A512N9D4"/>
<reference evidence="5 6" key="1">
    <citation type="submission" date="2019-07" db="EMBL/GenBank/DDBJ databases">
        <title>Whole genome shotgun sequence of Reyranella soli NBRC 108950.</title>
        <authorList>
            <person name="Hosoyama A."/>
            <person name="Uohara A."/>
            <person name="Ohji S."/>
            <person name="Ichikawa N."/>
        </authorList>
    </citation>
    <scope>NUCLEOTIDE SEQUENCE [LARGE SCALE GENOMIC DNA]</scope>
    <source>
        <strain evidence="5 6">NBRC 108950</strain>
    </source>
</reference>
<dbReference type="PROSITE" id="PS50893">
    <property type="entry name" value="ABC_TRANSPORTER_2"/>
    <property type="match status" value="2"/>
</dbReference>
<dbReference type="PANTHER" id="PTHR43790:SF4">
    <property type="entry name" value="GUANOSINE IMPORT ATP-BINDING PROTEIN NUPO"/>
    <property type="match status" value="1"/>
</dbReference>
<evidence type="ECO:0000256" key="1">
    <source>
        <dbReference type="ARBA" id="ARBA00005417"/>
    </source>
</evidence>
<dbReference type="InterPro" id="IPR003593">
    <property type="entry name" value="AAA+_ATPase"/>
</dbReference>
<dbReference type="Gene3D" id="3.40.50.300">
    <property type="entry name" value="P-loop containing nucleotide triphosphate hydrolases"/>
    <property type="match status" value="2"/>
</dbReference>
<keyword evidence="2" id="KW-0547">Nucleotide-binding</keyword>
<evidence type="ECO:0000256" key="3">
    <source>
        <dbReference type="ARBA" id="ARBA00022840"/>
    </source>
</evidence>
<dbReference type="Pfam" id="PF00005">
    <property type="entry name" value="ABC_tran"/>
    <property type="match status" value="2"/>
</dbReference>
<feature type="domain" description="ABC transporter" evidence="4">
    <location>
        <begin position="270"/>
        <end position="513"/>
    </location>
</feature>
<dbReference type="InterPro" id="IPR050107">
    <property type="entry name" value="ABC_carbohydrate_import_ATPase"/>
</dbReference>
<dbReference type="PANTHER" id="PTHR43790">
    <property type="entry name" value="CARBOHYDRATE TRANSPORT ATP-BINDING PROTEIN MG119-RELATED"/>
    <property type="match status" value="1"/>
</dbReference>
<dbReference type="PROSITE" id="PS00211">
    <property type="entry name" value="ABC_TRANSPORTER_1"/>
    <property type="match status" value="2"/>
</dbReference>
<dbReference type="GO" id="GO:0005524">
    <property type="term" value="F:ATP binding"/>
    <property type="evidence" value="ECO:0007669"/>
    <property type="project" value="UniProtKB-KW"/>
</dbReference>
<dbReference type="OrthoDB" id="9805029at2"/>
<gene>
    <name evidence="5" type="ORF">RSO01_27550</name>
</gene>
<comment type="caution">
    <text evidence="5">The sequence shown here is derived from an EMBL/GenBank/DDBJ whole genome shotgun (WGS) entry which is preliminary data.</text>
</comment>
<feature type="domain" description="ABC transporter" evidence="4">
    <location>
        <begin position="9"/>
        <end position="241"/>
    </location>
</feature>
<protein>
    <submittedName>
        <fullName evidence="5">ABC transporter</fullName>
    </submittedName>
</protein>